<dbReference type="RefSeq" id="WP_125466575.1">
    <property type="nucleotide sequence ID" value="NZ_RWBG01000001.1"/>
</dbReference>
<comment type="caution">
    <text evidence="1">The sequence shown here is derived from an EMBL/GenBank/DDBJ whole genome shotgun (WGS) entry which is preliminary data.</text>
</comment>
<accession>A0A3R9NTT7</accession>
<dbReference type="EMBL" id="RWBG01000001">
    <property type="protein sequence ID" value="RSK41581.1"/>
    <property type="molecule type" value="Genomic_DNA"/>
</dbReference>
<keyword evidence="2" id="KW-1185">Reference proteome</keyword>
<dbReference type="OrthoDB" id="1447646at2"/>
<organism evidence="1 2">
    <name type="scientific">Mangrovimonas spongiae</name>
    <dbReference type="NCBI Taxonomy" id="2494697"/>
    <lineage>
        <taxon>Bacteria</taxon>
        <taxon>Pseudomonadati</taxon>
        <taxon>Bacteroidota</taxon>
        <taxon>Flavobacteriia</taxon>
        <taxon>Flavobacteriales</taxon>
        <taxon>Flavobacteriaceae</taxon>
        <taxon>Mangrovimonas</taxon>
    </lineage>
</organism>
<name>A0A3R9NTT7_9FLAO</name>
<sequence>MKINNVILIMKSIFFIALSFTLFCCSNKQEHAVKNKKTPFNNYCPENGICTLNVLQQSHLELKYDGTGALYPEISKGENVIIKMDYTRNKISNTQDSHYQEIIFLELPYNNLEVNLKNKQLKEVKLLFARLCFCKGKTGYYEITEGHLLINKLSNNTYNLNLNFTCNEVPQVLKEINETIVIK</sequence>
<protein>
    <submittedName>
        <fullName evidence="1">Uncharacterized protein</fullName>
    </submittedName>
</protein>
<dbReference type="Proteomes" id="UP000270620">
    <property type="component" value="Unassembled WGS sequence"/>
</dbReference>
<evidence type="ECO:0000313" key="1">
    <source>
        <dbReference type="EMBL" id="RSK41581.1"/>
    </source>
</evidence>
<gene>
    <name evidence="1" type="ORF">EJA19_01525</name>
</gene>
<dbReference type="AlphaFoldDB" id="A0A3R9NTT7"/>
<evidence type="ECO:0000313" key="2">
    <source>
        <dbReference type="Proteomes" id="UP000270620"/>
    </source>
</evidence>
<proteinExistence type="predicted"/>
<reference evidence="1 2" key="1">
    <citation type="submission" date="2018-12" db="EMBL/GenBank/DDBJ databases">
        <title>Mangrovimonas spongiae sp. nov., a novel member of the genus Mangrovimonas isolated from marine sponge.</title>
        <authorList>
            <person name="Zhuang L."/>
            <person name="Luo L."/>
        </authorList>
    </citation>
    <scope>NUCLEOTIDE SEQUENCE [LARGE SCALE GENOMIC DNA]</scope>
    <source>
        <strain evidence="1 2">HN-E26</strain>
    </source>
</reference>